<keyword evidence="3" id="KW-1185">Reference proteome</keyword>
<organism evidence="2 3">
    <name type="scientific">Rhamnusium bicolor</name>
    <dbReference type="NCBI Taxonomy" id="1586634"/>
    <lineage>
        <taxon>Eukaryota</taxon>
        <taxon>Metazoa</taxon>
        <taxon>Ecdysozoa</taxon>
        <taxon>Arthropoda</taxon>
        <taxon>Hexapoda</taxon>
        <taxon>Insecta</taxon>
        <taxon>Pterygota</taxon>
        <taxon>Neoptera</taxon>
        <taxon>Endopterygota</taxon>
        <taxon>Coleoptera</taxon>
        <taxon>Polyphaga</taxon>
        <taxon>Cucujiformia</taxon>
        <taxon>Chrysomeloidea</taxon>
        <taxon>Cerambycidae</taxon>
        <taxon>Lepturinae</taxon>
        <taxon>Rhagiini</taxon>
        <taxon>Rhamnusium</taxon>
    </lineage>
</organism>
<dbReference type="PANTHER" id="PTHR46135">
    <property type="entry name" value="NME/NM23 FAMILY MEMBER 8"/>
    <property type="match status" value="1"/>
</dbReference>
<evidence type="ECO:0000313" key="2">
    <source>
        <dbReference type="EMBL" id="KAJ8942899.1"/>
    </source>
</evidence>
<dbReference type="SUPFAM" id="SSF52833">
    <property type="entry name" value="Thioredoxin-like"/>
    <property type="match status" value="1"/>
</dbReference>
<evidence type="ECO:0000259" key="1">
    <source>
        <dbReference type="Pfam" id="PF00085"/>
    </source>
</evidence>
<dbReference type="Pfam" id="PF00085">
    <property type="entry name" value="Thioredoxin"/>
    <property type="match status" value="1"/>
</dbReference>
<evidence type="ECO:0000313" key="3">
    <source>
        <dbReference type="Proteomes" id="UP001162156"/>
    </source>
</evidence>
<accession>A0AAV8XWN3</accession>
<dbReference type="EMBL" id="JANEYF010002731">
    <property type="protein sequence ID" value="KAJ8942899.1"/>
    <property type="molecule type" value="Genomic_DNA"/>
</dbReference>
<dbReference type="PROSITE" id="PS00194">
    <property type="entry name" value="THIOREDOXIN_1"/>
    <property type="match status" value="1"/>
</dbReference>
<dbReference type="AlphaFoldDB" id="A0AAV8XWN3"/>
<feature type="domain" description="Thioredoxin" evidence="1">
    <location>
        <begin position="13"/>
        <end position="60"/>
    </location>
</feature>
<gene>
    <name evidence="2" type="ORF">NQ314_009874</name>
</gene>
<dbReference type="InterPro" id="IPR051766">
    <property type="entry name" value="TXND_domain-containing"/>
</dbReference>
<dbReference type="InterPro" id="IPR017937">
    <property type="entry name" value="Thioredoxin_CS"/>
</dbReference>
<dbReference type="InterPro" id="IPR036249">
    <property type="entry name" value="Thioredoxin-like_sf"/>
</dbReference>
<name>A0AAV8XWN3_9CUCU</name>
<dbReference type="PANTHER" id="PTHR46135:SF3">
    <property type="entry name" value="NME_NM23 FAMILY MEMBER 8"/>
    <property type="match status" value="1"/>
</dbReference>
<sequence>MAKKGQAVQLQTEINNDDEWEKFLQREGLLLIDVYSEWCGPCSGMAANLKKIKLEFGGDVLQLAIVKSMYCTD</sequence>
<dbReference type="Proteomes" id="UP001162156">
    <property type="component" value="Unassembled WGS sequence"/>
</dbReference>
<comment type="caution">
    <text evidence="2">The sequence shown here is derived from an EMBL/GenBank/DDBJ whole genome shotgun (WGS) entry which is preliminary data.</text>
</comment>
<protein>
    <recommendedName>
        <fullName evidence="1">Thioredoxin domain-containing protein</fullName>
    </recommendedName>
</protein>
<dbReference type="Gene3D" id="3.40.30.10">
    <property type="entry name" value="Glutaredoxin"/>
    <property type="match status" value="1"/>
</dbReference>
<proteinExistence type="predicted"/>
<reference evidence="2" key="1">
    <citation type="journal article" date="2023" name="Insect Mol. Biol.">
        <title>Genome sequencing provides insights into the evolution of gene families encoding plant cell wall-degrading enzymes in longhorned beetles.</title>
        <authorList>
            <person name="Shin N.R."/>
            <person name="Okamura Y."/>
            <person name="Kirsch R."/>
            <person name="Pauchet Y."/>
        </authorList>
    </citation>
    <scope>NUCLEOTIDE SEQUENCE</scope>
    <source>
        <strain evidence="2">RBIC_L_NR</strain>
    </source>
</reference>
<dbReference type="InterPro" id="IPR013766">
    <property type="entry name" value="Thioredoxin_domain"/>
</dbReference>